<evidence type="ECO:0000259" key="1">
    <source>
        <dbReference type="SMART" id="SM00903"/>
    </source>
</evidence>
<comment type="caution">
    <text evidence="2">The sequence shown here is derived from an EMBL/GenBank/DDBJ whole genome shotgun (WGS) entry which is preliminary data.</text>
</comment>
<protein>
    <submittedName>
        <fullName evidence="2">Asp/Glu/hydantoin racemase</fullName>
    </submittedName>
</protein>
<dbReference type="Pfam" id="PF01613">
    <property type="entry name" value="Flavin_Reduct"/>
    <property type="match status" value="1"/>
</dbReference>
<gene>
    <name evidence="2" type="ORF">W7K_00765</name>
</gene>
<dbReference type="PANTHER" id="PTHR43812:SF2">
    <property type="entry name" value="FLAVIN REDUCTASE LIKE DOMAIN-CONTAINING PROTEIN"/>
    <property type="match status" value="1"/>
</dbReference>
<evidence type="ECO:0000313" key="3">
    <source>
        <dbReference type="Proteomes" id="UP000036890"/>
    </source>
</evidence>
<reference evidence="2 3" key="1">
    <citation type="journal article" date="2012" name="J. Bacteriol.">
        <title>Genome sequence of a novel nicotine-degrading strain, Pseudomonas geniculata N1.</title>
        <authorList>
            <person name="Tang H."/>
            <person name="Yu H."/>
            <person name="Tai C."/>
            <person name="Huang K."/>
            <person name="Liu Y."/>
            <person name="Wang L."/>
            <person name="Yao Y."/>
            <person name="Wu G."/>
            <person name="Xu P."/>
        </authorList>
    </citation>
    <scope>NUCLEOTIDE SEQUENCE [LARGE SCALE GENOMIC DNA]</scope>
    <source>
        <strain evidence="2 3">N1</strain>
    </source>
</reference>
<feature type="domain" description="Flavin reductase like" evidence="1">
    <location>
        <begin position="24"/>
        <end position="175"/>
    </location>
</feature>
<accession>A0A0L8AFL2</accession>
<dbReference type="Gene3D" id="2.30.110.10">
    <property type="entry name" value="Electron Transport, Fmn-binding Protein, Chain A"/>
    <property type="match status" value="1"/>
</dbReference>
<evidence type="ECO:0000313" key="2">
    <source>
        <dbReference type="EMBL" id="KOF01189.1"/>
    </source>
</evidence>
<dbReference type="InterPro" id="IPR002563">
    <property type="entry name" value="Flavin_Rdtase-like_dom"/>
</dbReference>
<dbReference type="GO" id="GO:0010181">
    <property type="term" value="F:FMN binding"/>
    <property type="evidence" value="ECO:0007669"/>
    <property type="project" value="InterPro"/>
</dbReference>
<sequence length="206" mass="22288">MHDRHFYEPRNGHGLARDPLRAILGPRPIGWISSGSSAGIANLAPYSFFSMLCDEPPLVGFSSVGEKDTLSNVRETGVFVCNLATRRHADAMNETSRPSNPMADEFSAAGLDRAECVVIQCPRVADAPVSLECRLADARQLTDCRGELAGAWLVVGEIVGVHIDRALLDGGLFATAEAGIVLRAGYAADYFEIRPEAAFSMRRPRD</sequence>
<dbReference type="InterPro" id="IPR012349">
    <property type="entry name" value="Split_barrel_FMN-bd"/>
</dbReference>
<dbReference type="GO" id="GO:0016646">
    <property type="term" value="F:oxidoreductase activity, acting on the CH-NH group of donors, NAD or NADP as acceptor"/>
    <property type="evidence" value="ECO:0007669"/>
    <property type="project" value="UniProtKB-ARBA"/>
</dbReference>
<dbReference type="SUPFAM" id="SSF50475">
    <property type="entry name" value="FMN-binding split barrel"/>
    <property type="match status" value="1"/>
</dbReference>
<dbReference type="OrthoDB" id="9794638at2"/>
<name>A0A0L8AFL2_9GAMM</name>
<organism evidence="2 3">
    <name type="scientific">Stenotrophomonas geniculata N1</name>
    <dbReference type="NCBI Taxonomy" id="1167641"/>
    <lineage>
        <taxon>Bacteria</taxon>
        <taxon>Pseudomonadati</taxon>
        <taxon>Pseudomonadota</taxon>
        <taxon>Gammaproteobacteria</taxon>
        <taxon>Lysobacterales</taxon>
        <taxon>Lysobacteraceae</taxon>
        <taxon>Stenotrophomonas</taxon>
    </lineage>
</organism>
<dbReference type="PANTHER" id="PTHR43812">
    <property type="entry name" value="BLR2425 PROTEIN"/>
    <property type="match status" value="1"/>
</dbReference>
<dbReference type="SMART" id="SM00903">
    <property type="entry name" value="Flavin_Reduct"/>
    <property type="match status" value="1"/>
</dbReference>
<proteinExistence type="predicted"/>
<dbReference type="Proteomes" id="UP000036890">
    <property type="component" value="Unassembled WGS sequence"/>
</dbReference>
<dbReference type="EMBL" id="AJLO02000002">
    <property type="protein sequence ID" value="KOF01189.1"/>
    <property type="molecule type" value="Genomic_DNA"/>
</dbReference>
<dbReference type="AlphaFoldDB" id="A0A0L8AFL2"/>